<comment type="caution">
    <text evidence="1">The sequence shown here is derived from an EMBL/GenBank/DDBJ whole genome shotgun (WGS) entry which is preliminary data.</text>
</comment>
<dbReference type="AlphaFoldDB" id="A0A9P0L358"/>
<dbReference type="InterPro" id="IPR013783">
    <property type="entry name" value="Ig-like_fold"/>
</dbReference>
<dbReference type="PANTHER" id="PTHR21261">
    <property type="entry name" value="BEAT PROTEIN"/>
    <property type="match status" value="1"/>
</dbReference>
<evidence type="ECO:0000313" key="2">
    <source>
        <dbReference type="Proteomes" id="UP001152888"/>
    </source>
</evidence>
<evidence type="ECO:0000313" key="1">
    <source>
        <dbReference type="EMBL" id="CAH1988499.1"/>
    </source>
</evidence>
<keyword evidence="2" id="KW-1185">Reference proteome</keyword>
<dbReference type="Proteomes" id="UP001152888">
    <property type="component" value="Unassembled WGS sequence"/>
</dbReference>
<dbReference type="EMBL" id="CAKOFQ010007046">
    <property type="protein sequence ID" value="CAH1988499.1"/>
    <property type="molecule type" value="Genomic_DNA"/>
</dbReference>
<name>A0A9P0L358_ACAOB</name>
<protein>
    <recommendedName>
        <fullName evidence="3">Ig-like domain-containing protein</fullName>
    </recommendedName>
</protein>
<evidence type="ECO:0008006" key="3">
    <source>
        <dbReference type="Google" id="ProtNLM"/>
    </source>
</evidence>
<sequence length="147" mass="16013">MVKYSLLSMPIRVTLVSGFLRSTKTVHSVKINRLDVPQIAQLGDSVVLDCDYTLEESRDEGLVVKWFFNEHPTPIYQWIPNKRPQEIGDGYCGCPFVAGGLGLSIVEVPPGGSPNADQNVCMSHAHVFPRHVARPHGTHGASGLHGG</sequence>
<reference evidence="1" key="1">
    <citation type="submission" date="2022-03" db="EMBL/GenBank/DDBJ databases">
        <authorList>
            <person name="Sayadi A."/>
        </authorList>
    </citation>
    <scope>NUCLEOTIDE SEQUENCE</scope>
</reference>
<gene>
    <name evidence="1" type="ORF">ACAOBT_LOCUS18523</name>
</gene>
<organism evidence="1 2">
    <name type="scientific">Acanthoscelides obtectus</name>
    <name type="common">Bean weevil</name>
    <name type="synonym">Bruchus obtectus</name>
    <dbReference type="NCBI Taxonomy" id="200917"/>
    <lineage>
        <taxon>Eukaryota</taxon>
        <taxon>Metazoa</taxon>
        <taxon>Ecdysozoa</taxon>
        <taxon>Arthropoda</taxon>
        <taxon>Hexapoda</taxon>
        <taxon>Insecta</taxon>
        <taxon>Pterygota</taxon>
        <taxon>Neoptera</taxon>
        <taxon>Endopterygota</taxon>
        <taxon>Coleoptera</taxon>
        <taxon>Polyphaga</taxon>
        <taxon>Cucujiformia</taxon>
        <taxon>Chrysomeloidea</taxon>
        <taxon>Chrysomelidae</taxon>
        <taxon>Bruchinae</taxon>
        <taxon>Bruchini</taxon>
        <taxon>Acanthoscelides</taxon>
    </lineage>
</organism>
<dbReference type="PANTHER" id="PTHR21261:SF2">
    <property type="entry name" value="GH04238P-RELATED"/>
    <property type="match status" value="1"/>
</dbReference>
<dbReference type="OrthoDB" id="6478865at2759"/>
<accession>A0A9P0L358</accession>
<dbReference type="Gene3D" id="2.60.40.10">
    <property type="entry name" value="Immunoglobulins"/>
    <property type="match status" value="1"/>
</dbReference>
<proteinExistence type="predicted"/>